<dbReference type="InterPro" id="IPR018114">
    <property type="entry name" value="TRYPSIN_HIS"/>
</dbReference>
<dbReference type="Proteomes" id="UP001158576">
    <property type="component" value="Chromosome 1"/>
</dbReference>
<evidence type="ECO:0000259" key="11">
    <source>
        <dbReference type="PROSITE" id="PS50240"/>
    </source>
</evidence>
<protein>
    <submittedName>
        <fullName evidence="12">Oidioi.mRNA.OKI2018_I69.chr1.g619.t1.cds</fullName>
    </submittedName>
</protein>
<keyword evidence="6 9" id="KW-0720">Serine protease</keyword>
<dbReference type="SUPFAM" id="SSF57440">
    <property type="entry name" value="Kringle-like"/>
    <property type="match status" value="2"/>
</dbReference>
<evidence type="ECO:0000256" key="6">
    <source>
        <dbReference type="ARBA" id="ARBA00022825"/>
    </source>
</evidence>
<evidence type="ECO:0000259" key="10">
    <source>
        <dbReference type="PROSITE" id="PS50070"/>
    </source>
</evidence>
<feature type="domain" description="Kringle" evidence="10">
    <location>
        <begin position="25"/>
        <end position="93"/>
    </location>
</feature>
<evidence type="ECO:0000313" key="13">
    <source>
        <dbReference type="Proteomes" id="UP001158576"/>
    </source>
</evidence>
<feature type="domain" description="Kringle" evidence="10">
    <location>
        <begin position="100"/>
        <end position="166"/>
    </location>
</feature>
<evidence type="ECO:0000256" key="8">
    <source>
        <dbReference type="PROSITE-ProRule" id="PRU00121"/>
    </source>
</evidence>
<feature type="domain" description="Peptidase S1" evidence="11">
    <location>
        <begin position="241"/>
        <end position="473"/>
    </location>
</feature>
<dbReference type="CDD" id="cd00190">
    <property type="entry name" value="Tryp_SPc"/>
    <property type="match status" value="1"/>
</dbReference>
<gene>
    <name evidence="12" type="ORF">OKIOD_LOCUS9384</name>
</gene>
<sequence length="473" mass="53134">MRLAFIFPGIIANAQEWSCNDQRETVSGKTCQRWDTNFPHRVDGSPSAPWHNLCCKGFGHGGHHWCYTTDPDTEWEYCIDDMNRGTTTRTKSCDCWEYSKKYDGKKQTTKSGRNCVKWADVENRIPLPSESWDHNFCRNPDFHHGGPWCYTNKYSARWEECGVDHCSNCKSPAAANNGDKEEIVNENVECGVVELEPGLNLMVGDHPIEKFTKDRPRSVRSIPVTATTESPRNTSYIRPNLIGGRQAMRRTLPWQVLIRGRNVCGGTLVSMKHVISAAHCFQNKDENFAWGVISAGNIFRVHNPMNPEPGRQERNFGKYIPHRSYDPKTNSNDICIIVTDRPFQYNEYVRPACLPEFKAERNAGCIISGFGSEEFGGRISDRLLMQVVEVRSRTYCKNQLHNGNQFDNSMLCAGGVAGVDTCGGDSGGPLVCHANGKYTLYGVVSFGYGCGNAIPGVYADAFALRKWIRANIQ</sequence>
<comment type="caution">
    <text evidence="8">Lacks conserved residue(s) required for the propagation of feature annotation.</text>
</comment>
<evidence type="ECO:0000256" key="7">
    <source>
        <dbReference type="ARBA" id="ARBA00023157"/>
    </source>
</evidence>
<dbReference type="InterPro" id="IPR050127">
    <property type="entry name" value="Serine_Proteases_S1"/>
</dbReference>
<comment type="subcellular location">
    <subcellularLocation>
        <location evidence="1">Secreted</location>
    </subcellularLocation>
</comment>
<dbReference type="InterPro" id="IPR009003">
    <property type="entry name" value="Peptidase_S1_PA"/>
</dbReference>
<dbReference type="InterPro" id="IPR018056">
    <property type="entry name" value="Kringle_CS"/>
</dbReference>
<keyword evidence="3 8" id="KW-0420">Kringle</keyword>
<dbReference type="PRINTS" id="PR00722">
    <property type="entry name" value="CHYMOTRYPSIN"/>
</dbReference>
<evidence type="ECO:0000256" key="5">
    <source>
        <dbReference type="ARBA" id="ARBA00022801"/>
    </source>
</evidence>
<dbReference type="InterPro" id="IPR001254">
    <property type="entry name" value="Trypsin_dom"/>
</dbReference>
<dbReference type="PROSITE" id="PS50070">
    <property type="entry name" value="KRINGLE_2"/>
    <property type="match status" value="2"/>
</dbReference>
<evidence type="ECO:0000256" key="3">
    <source>
        <dbReference type="ARBA" id="ARBA00022572"/>
    </source>
</evidence>
<dbReference type="InterPro" id="IPR043504">
    <property type="entry name" value="Peptidase_S1_PA_chymotrypsin"/>
</dbReference>
<dbReference type="PANTHER" id="PTHR24264:SF54">
    <property type="entry name" value="PEPTIDASE S1 DOMAIN-CONTAINING PROTEIN"/>
    <property type="match status" value="1"/>
</dbReference>
<dbReference type="InterPro" id="IPR038178">
    <property type="entry name" value="Kringle_sf"/>
</dbReference>
<evidence type="ECO:0000256" key="2">
    <source>
        <dbReference type="ARBA" id="ARBA00022525"/>
    </source>
</evidence>
<dbReference type="SMART" id="SM00130">
    <property type="entry name" value="KR"/>
    <property type="match status" value="1"/>
</dbReference>
<keyword evidence="5 9" id="KW-0378">Hydrolase</keyword>
<keyword evidence="4 9" id="KW-0645">Protease</keyword>
<name>A0ABN7SP26_OIKDI</name>
<keyword evidence="7" id="KW-1015">Disulfide bond</keyword>
<accession>A0ABN7SP26</accession>
<dbReference type="PROSITE" id="PS00021">
    <property type="entry name" value="KRINGLE_1"/>
    <property type="match status" value="1"/>
</dbReference>
<keyword evidence="13" id="KW-1185">Reference proteome</keyword>
<organism evidence="12 13">
    <name type="scientific">Oikopleura dioica</name>
    <name type="common">Tunicate</name>
    <dbReference type="NCBI Taxonomy" id="34765"/>
    <lineage>
        <taxon>Eukaryota</taxon>
        <taxon>Metazoa</taxon>
        <taxon>Chordata</taxon>
        <taxon>Tunicata</taxon>
        <taxon>Appendicularia</taxon>
        <taxon>Copelata</taxon>
        <taxon>Oikopleuridae</taxon>
        <taxon>Oikopleura</taxon>
    </lineage>
</organism>
<keyword evidence="2" id="KW-0964">Secreted</keyword>
<dbReference type="PROSITE" id="PS00135">
    <property type="entry name" value="TRYPSIN_SER"/>
    <property type="match status" value="1"/>
</dbReference>
<dbReference type="PANTHER" id="PTHR24264">
    <property type="entry name" value="TRYPSIN-RELATED"/>
    <property type="match status" value="1"/>
</dbReference>
<proteinExistence type="predicted"/>
<dbReference type="PROSITE" id="PS00134">
    <property type="entry name" value="TRYPSIN_HIS"/>
    <property type="match status" value="1"/>
</dbReference>
<dbReference type="InterPro" id="IPR000001">
    <property type="entry name" value="Kringle"/>
</dbReference>
<evidence type="ECO:0000256" key="9">
    <source>
        <dbReference type="RuleBase" id="RU363034"/>
    </source>
</evidence>
<dbReference type="SMART" id="SM00020">
    <property type="entry name" value="Tryp_SPc"/>
    <property type="match status" value="1"/>
</dbReference>
<dbReference type="Gene3D" id="2.40.20.10">
    <property type="entry name" value="Plasminogen Kringle 4"/>
    <property type="match status" value="2"/>
</dbReference>
<dbReference type="SUPFAM" id="SSF50494">
    <property type="entry name" value="Trypsin-like serine proteases"/>
    <property type="match status" value="1"/>
</dbReference>
<dbReference type="InterPro" id="IPR033116">
    <property type="entry name" value="TRYPSIN_SER"/>
</dbReference>
<evidence type="ECO:0000256" key="1">
    <source>
        <dbReference type="ARBA" id="ARBA00004613"/>
    </source>
</evidence>
<dbReference type="Pfam" id="PF00089">
    <property type="entry name" value="Trypsin"/>
    <property type="match status" value="1"/>
</dbReference>
<dbReference type="InterPro" id="IPR001314">
    <property type="entry name" value="Peptidase_S1A"/>
</dbReference>
<dbReference type="EMBL" id="OU015566">
    <property type="protein sequence ID" value="CAG5103108.1"/>
    <property type="molecule type" value="Genomic_DNA"/>
</dbReference>
<evidence type="ECO:0000313" key="12">
    <source>
        <dbReference type="EMBL" id="CAG5103108.1"/>
    </source>
</evidence>
<reference evidence="12 13" key="1">
    <citation type="submission" date="2021-04" db="EMBL/GenBank/DDBJ databases">
        <authorList>
            <person name="Bliznina A."/>
        </authorList>
    </citation>
    <scope>NUCLEOTIDE SEQUENCE [LARGE SCALE GENOMIC DNA]</scope>
</reference>
<dbReference type="Pfam" id="PF00051">
    <property type="entry name" value="Kringle"/>
    <property type="match status" value="1"/>
</dbReference>
<dbReference type="Gene3D" id="2.40.10.10">
    <property type="entry name" value="Trypsin-like serine proteases"/>
    <property type="match status" value="1"/>
</dbReference>
<dbReference type="PRINTS" id="PR00018">
    <property type="entry name" value="KRINGLE"/>
</dbReference>
<dbReference type="InterPro" id="IPR013806">
    <property type="entry name" value="Kringle-like"/>
</dbReference>
<evidence type="ECO:0000256" key="4">
    <source>
        <dbReference type="ARBA" id="ARBA00022670"/>
    </source>
</evidence>
<dbReference type="PROSITE" id="PS50240">
    <property type="entry name" value="TRYPSIN_DOM"/>
    <property type="match status" value="1"/>
</dbReference>